<proteinExistence type="predicted"/>
<dbReference type="Proteomes" id="UP001153331">
    <property type="component" value="Unassembled WGS sequence"/>
</dbReference>
<keyword evidence="2" id="KW-1185">Reference proteome</keyword>
<comment type="caution">
    <text evidence="1">The sequence shown here is derived from an EMBL/GenBank/DDBJ whole genome shotgun (WGS) entry which is preliminary data.</text>
</comment>
<organism evidence="1 2">
    <name type="scientific">Boeremia exigua</name>
    <dbReference type="NCBI Taxonomy" id="749465"/>
    <lineage>
        <taxon>Eukaryota</taxon>
        <taxon>Fungi</taxon>
        <taxon>Dikarya</taxon>
        <taxon>Ascomycota</taxon>
        <taxon>Pezizomycotina</taxon>
        <taxon>Dothideomycetes</taxon>
        <taxon>Pleosporomycetidae</taxon>
        <taxon>Pleosporales</taxon>
        <taxon>Pleosporineae</taxon>
        <taxon>Didymellaceae</taxon>
        <taxon>Boeremia</taxon>
    </lineage>
</organism>
<protein>
    <submittedName>
        <fullName evidence="1">Uncharacterized protein</fullName>
    </submittedName>
</protein>
<sequence>MVASFRELLGIRPGTASTSDSALIIIDAQNEYAQGQLKVTNAESSGKAIASLLEKYRAAGGKIVHVMHQTPEGAPIFTPDTELAEEFSNVAAKVTSTCFSPRESETYLYEQDGEEKIWKQFPGSFEQTSLHDTLQSWGVKKVALTGYMAHVCVSTTAREAMQKGYEVILVEDAIGDRDIPGVKGEELTRVALAELADVFGTIVQSEDIR</sequence>
<reference evidence="1" key="1">
    <citation type="submission" date="2022-11" db="EMBL/GenBank/DDBJ databases">
        <title>Genome Sequence of Boeremia exigua.</title>
        <authorList>
            <person name="Buettner E."/>
        </authorList>
    </citation>
    <scope>NUCLEOTIDE SEQUENCE</scope>
    <source>
        <strain evidence="1">CU02</strain>
    </source>
</reference>
<accession>A0ACC2IEH8</accession>
<gene>
    <name evidence="1" type="ORF">OPT61_g4340</name>
</gene>
<evidence type="ECO:0000313" key="2">
    <source>
        <dbReference type="Proteomes" id="UP001153331"/>
    </source>
</evidence>
<evidence type="ECO:0000313" key="1">
    <source>
        <dbReference type="EMBL" id="KAJ8113558.1"/>
    </source>
</evidence>
<dbReference type="EMBL" id="JAPHNI010000245">
    <property type="protein sequence ID" value="KAJ8113558.1"/>
    <property type="molecule type" value="Genomic_DNA"/>
</dbReference>
<name>A0ACC2IEH8_9PLEO</name>